<feature type="domain" description="AAA+ ATPase" evidence="2">
    <location>
        <begin position="415"/>
        <end position="540"/>
    </location>
</feature>
<dbReference type="InterPro" id="IPR003959">
    <property type="entry name" value="ATPase_AAA_core"/>
</dbReference>
<dbReference type="GeneID" id="54551049"/>
<dbReference type="AlphaFoldDB" id="A0A6A6JQY9"/>
<dbReference type="PANTHER" id="PTHR46411:SF3">
    <property type="entry name" value="AAA+ ATPASE DOMAIN-CONTAINING PROTEIN"/>
    <property type="match status" value="1"/>
</dbReference>
<dbReference type="PANTHER" id="PTHR46411">
    <property type="entry name" value="FAMILY ATPASE, PUTATIVE-RELATED"/>
    <property type="match status" value="1"/>
</dbReference>
<dbReference type="EMBL" id="ML986487">
    <property type="protein sequence ID" value="KAF2278962.1"/>
    <property type="molecule type" value="Genomic_DNA"/>
</dbReference>
<proteinExistence type="predicted"/>
<dbReference type="InterPro" id="IPR027417">
    <property type="entry name" value="P-loop_NTPase"/>
</dbReference>
<dbReference type="RefSeq" id="XP_033656501.1">
    <property type="nucleotide sequence ID" value="XM_033797874.1"/>
</dbReference>
<dbReference type="Proteomes" id="UP000800097">
    <property type="component" value="Unassembled WGS sequence"/>
</dbReference>
<reference evidence="3" key="1">
    <citation type="journal article" date="2020" name="Stud. Mycol.">
        <title>101 Dothideomycetes genomes: a test case for predicting lifestyles and emergence of pathogens.</title>
        <authorList>
            <person name="Haridas S."/>
            <person name="Albert R."/>
            <person name="Binder M."/>
            <person name="Bloem J."/>
            <person name="Labutti K."/>
            <person name="Salamov A."/>
            <person name="Andreopoulos B."/>
            <person name="Baker S."/>
            <person name="Barry K."/>
            <person name="Bills G."/>
            <person name="Bluhm B."/>
            <person name="Cannon C."/>
            <person name="Castanera R."/>
            <person name="Culley D."/>
            <person name="Daum C."/>
            <person name="Ezra D."/>
            <person name="Gonzalez J."/>
            <person name="Henrissat B."/>
            <person name="Kuo A."/>
            <person name="Liang C."/>
            <person name="Lipzen A."/>
            <person name="Lutzoni F."/>
            <person name="Magnuson J."/>
            <person name="Mondo S."/>
            <person name="Nolan M."/>
            <person name="Ohm R."/>
            <person name="Pangilinan J."/>
            <person name="Park H.-J."/>
            <person name="Ramirez L."/>
            <person name="Alfaro M."/>
            <person name="Sun H."/>
            <person name="Tritt A."/>
            <person name="Yoshinaga Y."/>
            <person name="Zwiers L.-H."/>
            <person name="Turgeon B."/>
            <person name="Goodwin S."/>
            <person name="Spatafora J."/>
            <person name="Crous P."/>
            <person name="Grigoriev I."/>
        </authorList>
    </citation>
    <scope>NUCLEOTIDE SEQUENCE</scope>
    <source>
        <strain evidence="3">CBS 379.55</strain>
    </source>
</reference>
<dbReference type="InterPro" id="IPR056599">
    <property type="entry name" value="AAA_lid_fung"/>
</dbReference>
<dbReference type="InterPro" id="IPR054289">
    <property type="entry name" value="DUF7025"/>
</dbReference>
<keyword evidence="4" id="KW-1185">Reference proteome</keyword>
<dbReference type="SMART" id="SM00382">
    <property type="entry name" value="AAA"/>
    <property type="match status" value="1"/>
</dbReference>
<feature type="region of interest" description="Disordered" evidence="1">
    <location>
        <begin position="1"/>
        <end position="20"/>
    </location>
</feature>
<dbReference type="OrthoDB" id="10042665at2759"/>
<evidence type="ECO:0000313" key="4">
    <source>
        <dbReference type="Proteomes" id="UP000800097"/>
    </source>
</evidence>
<gene>
    <name evidence="3" type="ORF">EI97DRAFT_431191</name>
</gene>
<dbReference type="GO" id="GO:0016887">
    <property type="term" value="F:ATP hydrolysis activity"/>
    <property type="evidence" value="ECO:0007669"/>
    <property type="project" value="InterPro"/>
</dbReference>
<accession>A0A6A6JQY9</accession>
<name>A0A6A6JQY9_WESOR</name>
<dbReference type="InterPro" id="IPR003593">
    <property type="entry name" value="AAA+_ATPase"/>
</dbReference>
<sequence>MANSTISSADTPSGHNQSRSQGLLHSFKTVNEVWNPETYRYTIIETHSNELQDFDHYVFVVRARIDRDTHEMTYYTDIKSESLRKVLRPVLRTSHEAETSVERDFLYHSLPELDQVEPADRTCKEHLQLLVDYIKQSYESMSHRLHTLLQHRQITYDLLWALFKPNALVYTICSGTGRPRCLKYTFGEHGKTRSGSKYWNIGCRYLDFDGTDFGEAYTEVRINMFRGVARIDHLPAFPIQYHPNDSKIKANLLQCGKKFVSLIGSHYSYCNGQAFTMNKGKQNRFHVDGRIMVDAAFFRKVQPDYAIPMPDGGNFDFPRPFQPQPERVRNTGLEPQDVTEDDLLITSPTVPGFSFSEKRWAEFPVAGIREIEWSSTSFECLTIPKEDKEVIIAVAETRTNSAGFSFDDFIARKGRSLVVLLHGPPGVGKTLTAEAVAEHLQRPLYSISAGELGIETRTLETQLSDIFQIASHWNAILLLDEADVYLQRRSPHDLMRNGLVTVFLRMLEYLDGIMFLTTNRVSEFDEAILTRIHLMLKYNDLNKHQREQIWRHFLERSRTSHGGPDVHDDELERLVRSKLNGRQIKNAVSTAHALATREKCRVKFTHLSKAMAVNKDFMREFTKAENLDKMYN</sequence>
<dbReference type="Gene3D" id="3.40.50.300">
    <property type="entry name" value="P-loop containing nucleotide triphosphate hydrolases"/>
    <property type="match status" value="1"/>
</dbReference>
<evidence type="ECO:0000313" key="3">
    <source>
        <dbReference type="EMBL" id="KAF2278962.1"/>
    </source>
</evidence>
<dbReference type="GO" id="GO:0005524">
    <property type="term" value="F:ATP binding"/>
    <property type="evidence" value="ECO:0007669"/>
    <property type="project" value="InterPro"/>
</dbReference>
<evidence type="ECO:0000256" key="1">
    <source>
        <dbReference type="SAM" id="MobiDB-lite"/>
    </source>
</evidence>
<dbReference type="Pfam" id="PF00004">
    <property type="entry name" value="AAA"/>
    <property type="match status" value="1"/>
</dbReference>
<protein>
    <submittedName>
        <fullName evidence="3">P-loop containing nucleoside triphosphate hydrolase protein</fullName>
    </submittedName>
</protein>
<evidence type="ECO:0000259" key="2">
    <source>
        <dbReference type="SMART" id="SM00382"/>
    </source>
</evidence>
<dbReference type="CDD" id="cd19481">
    <property type="entry name" value="RecA-like_protease"/>
    <property type="match status" value="1"/>
</dbReference>
<dbReference type="Pfam" id="PF22942">
    <property type="entry name" value="DUF7025"/>
    <property type="match status" value="1"/>
</dbReference>
<dbReference type="Pfam" id="PF23232">
    <property type="entry name" value="AAA_lid_13"/>
    <property type="match status" value="1"/>
</dbReference>
<organism evidence="3 4">
    <name type="scientific">Westerdykella ornata</name>
    <dbReference type="NCBI Taxonomy" id="318751"/>
    <lineage>
        <taxon>Eukaryota</taxon>
        <taxon>Fungi</taxon>
        <taxon>Dikarya</taxon>
        <taxon>Ascomycota</taxon>
        <taxon>Pezizomycotina</taxon>
        <taxon>Dothideomycetes</taxon>
        <taxon>Pleosporomycetidae</taxon>
        <taxon>Pleosporales</taxon>
        <taxon>Sporormiaceae</taxon>
        <taxon>Westerdykella</taxon>
    </lineage>
</organism>
<keyword evidence="3" id="KW-0378">Hydrolase</keyword>
<dbReference type="SUPFAM" id="SSF52540">
    <property type="entry name" value="P-loop containing nucleoside triphosphate hydrolases"/>
    <property type="match status" value="1"/>
</dbReference>